<name>A0A848KMM3_9ACTN</name>
<accession>A0A848KMM3</accession>
<feature type="transmembrane region" description="Helical" evidence="1">
    <location>
        <begin position="44"/>
        <end position="72"/>
    </location>
</feature>
<sequence>MLDTLATVAGFAVVFVGVVLAFGYAPLFLMVGDTVTPRSSTLKVALVYVLVAVPPLAVSAVYLGAIVLAALADGLTYFYPWAALAIGAATWFAAVAGIGEWQKRAH</sequence>
<feature type="transmembrane region" description="Helical" evidence="1">
    <location>
        <begin position="78"/>
        <end position="99"/>
    </location>
</feature>
<keyword evidence="3" id="KW-1185">Reference proteome</keyword>
<dbReference type="RefSeq" id="WP_170192840.1">
    <property type="nucleotide sequence ID" value="NZ_JABBNB010000003.1"/>
</dbReference>
<keyword evidence="1" id="KW-1133">Transmembrane helix</keyword>
<dbReference type="Proteomes" id="UP000550729">
    <property type="component" value="Unassembled WGS sequence"/>
</dbReference>
<gene>
    <name evidence="2" type="ORF">HH308_03795</name>
</gene>
<evidence type="ECO:0000313" key="3">
    <source>
        <dbReference type="Proteomes" id="UP000550729"/>
    </source>
</evidence>
<dbReference type="EMBL" id="JABBNB010000003">
    <property type="protein sequence ID" value="NMO00334.1"/>
    <property type="molecule type" value="Genomic_DNA"/>
</dbReference>
<feature type="transmembrane region" description="Helical" evidence="1">
    <location>
        <begin position="6"/>
        <end position="32"/>
    </location>
</feature>
<dbReference type="AlphaFoldDB" id="A0A848KMM3"/>
<evidence type="ECO:0000313" key="2">
    <source>
        <dbReference type="EMBL" id="NMO00334.1"/>
    </source>
</evidence>
<organism evidence="2 3">
    <name type="scientific">Gordonia asplenii</name>
    <dbReference type="NCBI Taxonomy" id="2725283"/>
    <lineage>
        <taxon>Bacteria</taxon>
        <taxon>Bacillati</taxon>
        <taxon>Actinomycetota</taxon>
        <taxon>Actinomycetes</taxon>
        <taxon>Mycobacteriales</taxon>
        <taxon>Gordoniaceae</taxon>
        <taxon>Gordonia</taxon>
    </lineage>
</organism>
<comment type="caution">
    <text evidence="2">The sequence shown here is derived from an EMBL/GenBank/DDBJ whole genome shotgun (WGS) entry which is preliminary data.</text>
</comment>
<proteinExistence type="predicted"/>
<evidence type="ECO:0000256" key="1">
    <source>
        <dbReference type="SAM" id="Phobius"/>
    </source>
</evidence>
<keyword evidence="1" id="KW-0812">Transmembrane</keyword>
<reference evidence="2 3" key="1">
    <citation type="submission" date="2020-04" db="EMBL/GenBank/DDBJ databases">
        <title>Gordonia sp. nov. TBRC 11910.</title>
        <authorList>
            <person name="Suriyachadkun C."/>
        </authorList>
    </citation>
    <scope>NUCLEOTIDE SEQUENCE [LARGE SCALE GENOMIC DNA]</scope>
    <source>
        <strain evidence="2 3">TBRC 11910</strain>
    </source>
</reference>
<protein>
    <submittedName>
        <fullName evidence="2">Uncharacterized protein</fullName>
    </submittedName>
</protein>
<keyword evidence="1" id="KW-0472">Membrane</keyword>